<dbReference type="Pfam" id="PF00076">
    <property type="entry name" value="RRM_1"/>
    <property type="match status" value="2"/>
</dbReference>
<dbReference type="OrthoDB" id="1875751at2759"/>
<keyword evidence="2 3" id="KW-0694">RNA-binding</keyword>
<evidence type="ECO:0000256" key="2">
    <source>
        <dbReference type="ARBA" id="ARBA00022884"/>
    </source>
</evidence>
<keyword evidence="6" id="KW-1185">Reference proteome</keyword>
<dbReference type="FunFam" id="3.30.70.330:FF:000025">
    <property type="entry name" value="RNA-binding protein Musashi homolog 2 isoform X1"/>
    <property type="match status" value="1"/>
</dbReference>
<dbReference type="GO" id="GO:0006417">
    <property type="term" value="P:regulation of translation"/>
    <property type="evidence" value="ECO:0007669"/>
    <property type="project" value="TreeGrafter"/>
</dbReference>
<dbReference type="PANTHER" id="PTHR48032">
    <property type="entry name" value="RNA-BINDING PROTEIN MUSASHI HOMOLOG RBP6"/>
    <property type="match status" value="1"/>
</dbReference>
<proteinExistence type="predicted"/>
<dbReference type="PROSITE" id="PS50102">
    <property type="entry name" value="RRM"/>
    <property type="match status" value="2"/>
</dbReference>
<keyword evidence="1" id="KW-0677">Repeat</keyword>
<dbReference type="GO" id="GO:0003729">
    <property type="term" value="F:mRNA binding"/>
    <property type="evidence" value="ECO:0007669"/>
    <property type="project" value="TreeGrafter"/>
</dbReference>
<sequence>MKAEGKLFIGGLHWQTDEDSLVNYFSQFGEVMDRVIMRDGPNGRSRGFAFLTFKDPSSVDKVLETTHVLDGKTIDPKRAIPKDQQENAGKIFVGGLPSEITEQEFHDFFAKYGNVIDANLMVYKETGRSRGFGFVTYDSLKPIDDLFAAGPLVLGNRTIEIRRAQSRN</sequence>
<gene>
    <name evidence="5" type="ORF">CANCADRAFT_26233</name>
</gene>
<evidence type="ECO:0000256" key="3">
    <source>
        <dbReference type="PROSITE-ProRule" id="PRU00176"/>
    </source>
</evidence>
<name>A0A1E4TFP8_9ASCO</name>
<feature type="domain" description="RRM" evidence="4">
    <location>
        <begin position="5"/>
        <end position="87"/>
    </location>
</feature>
<dbReference type="SMART" id="SM00360">
    <property type="entry name" value="RRM"/>
    <property type="match status" value="2"/>
</dbReference>
<dbReference type="InterPro" id="IPR000504">
    <property type="entry name" value="RRM_dom"/>
</dbReference>
<dbReference type="EMBL" id="KV453842">
    <property type="protein sequence ID" value="ODV90601.1"/>
    <property type="molecule type" value="Genomic_DNA"/>
</dbReference>
<dbReference type="Proteomes" id="UP000095023">
    <property type="component" value="Unassembled WGS sequence"/>
</dbReference>
<evidence type="ECO:0000313" key="6">
    <source>
        <dbReference type="Proteomes" id="UP000095023"/>
    </source>
</evidence>
<evidence type="ECO:0000256" key="1">
    <source>
        <dbReference type="ARBA" id="ARBA00022737"/>
    </source>
</evidence>
<dbReference type="InterPro" id="IPR012677">
    <property type="entry name" value="Nucleotide-bd_a/b_plait_sf"/>
</dbReference>
<dbReference type="PANTHER" id="PTHR48032:SF6">
    <property type="entry name" value="RNA-BINDING (RRM_RBD_RNP MOTIFS) FAMILY PROTEIN"/>
    <property type="match status" value="1"/>
</dbReference>
<feature type="domain" description="RRM" evidence="4">
    <location>
        <begin position="89"/>
        <end position="166"/>
    </location>
</feature>
<feature type="non-terminal residue" evidence="5">
    <location>
        <position position="168"/>
    </location>
</feature>
<evidence type="ECO:0000313" key="5">
    <source>
        <dbReference type="EMBL" id="ODV90601.1"/>
    </source>
</evidence>
<reference evidence="6" key="1">
    <citation type="submission" date="2016-02" db="EMBL/GenBank/DDBJ databases">
        <title>Comparative genomics of biotechnologically important yeasts.</title>
        <authorList>
            <consortium name="DOE Joint Genome Institute"/>
            <person name="Riley R."/>
            <person name="Haridas S."/>
            <person name="Wolfe K.H."/>
            <person name="Lopes M.R."/>
            <person name="Hittinger C.T."/>
            <person name="Goker M."/>
            <person name="Salamov A."/>
            <person name="Wisecaver J."/>
            <person name="Long T.M."/>
            <person name="Aerts A.L."/>
            <person name="Barry K."/>
            <person name="Choi C."/>
            <person name="Clum A."/>
            <person name="Coughlan A.Y."/>
            <person name="Deshpande S."/>
            <person name="Douglass A.P."/>
            <person name="Hanson S.J."/>
            <person name="Klenk H.-P."/>
            <person name="Labutti K."/>
            <person name="Lapidus A."/>
            <person name="Lindquist E."/>
            <person name="Lipzen A."/>
            <person name="Meier-Kolthoff J.P."/>
            <person name="Ohm R.A."/>
            <person name="Otillar R.P."/>
            <person name="Pangilinan J."/>
            <person name="Peng Y."/>
            <person name="Rokas A."/>
            <person name="Rosa C.A."/>
            <person name="Scheuner C."/>
            <person name="Sibirny A.A."/>
            <person name="Slot J.C."/>
            <person name="Stielow J.B."/>
            <person name="Sun H."/>
            <person name="Kurtzman C.P."/>
            <person name="Blackwell M."/>
            <person name="Jeffries T.W."/>
            <person name="Grigoriev I.V."/>
        </authorList>
    </citation>
    <scope>NUCLEOTIDE SEQUENCE [LARGE SCALE GENOMIC DNA]</scope>
    <source>
        <strain evidence="6">NRRL Y-17796</strain>
    </source>
</reference>
<dbReference type="Gene3D" id="3.30.70.330">
    <property type="match status" value="2"/>
</dbReference>
<organism evidence="5 6">
    <name type="scientific">Tortispora caseinolytica NRRL Y-17796</name>
    <dbReference type="NCBI Taxonomy" id="767744"/>
    <lineage>
        <taxon>Eukaryota</taxon>
        <taxon>Fungi</taxon>
        <taxon>Dikarya</taxon>
        <taxon>Ascomycota</taxon>
        <taxon>Saccharomycotina</taxon>
        <taxon>Trigonopsidomycetes</taxon>
        <taxon>Trigonopsidales</taxon>
        <taxon>Trigonopsidaceae</taxon>
        <taxon>Tortispora</taxon>
    </lineage>
</organism>
<protein>
    <recommendedName>
        <fullName evidence="4">RRM domain-containing protein</fullName>
    </recommendedName>
</protein>
<dbReference type="SUPFAM" id="SSF54928">
    <property type="entry name" value="RNA-binding domain, RBD"/>
    <property type="match status" value="2"/>
</dbReference>
<dbReference type="InterPro" id="IPR035979">
    <property type="entry name" value="RBD_domain_sf"/>
</dbReference>
<evidence type="ECO:0000259" key="4">
    <source>
        <dbReference type="PROSITE" id="PS50102"/>
    </source>
</evidence>
<accession>A0A1E4TFP8</accession>
<dbReference type="AlphaFoldDB" id="A0A1E4TFP8"/>